<dbReference type="STRING" id="70415.A0A5S6Q9F9"/>
<feature type="domain" description="RING-type" evidence="7">
    <location>
        <begin position="35"/>
        <end position="75"/>
    </location>
</feature>
<keyword evidence="2" id="KW-0479">Metal-binding</keyword>
<dbReference type="WBParaSite" id="TMUE_1000003951.1">
    <property type="protein sequence ID" value="TMUE_1000003951.1"/>
    <property type="gene ID" value="WBGene00286763"/>
</dbReference>
<evidence type="ECO:0000256" key="6">
    <source>
        <dbReference type="SAM" id="MobiDB-lite"/>
    </source>
</evidence>
<dbReference type="Proteomes" id="UP000046395">
    <property type="component" value="Unassembled WGS sequence"/>
</dbReference>
<name>A0A5S6Q9F9_TRIMR</name>
<keyword evidence="9" id="KW-1185">Reference proteome</keyword>
<evidence type="ECO:0000256" key="1">
    <source>
        <dbReference type="ARBA" id="ARBA00021526"/>
    </source>
</evidence>
<dbReference type="CDD" id="cd19814">
    <property type="entry name" value="Bbox1_RNF207-like"/>
    <property type="match status" value="1"/>
</dbReference>
<dbReference type="GO" id="GO:0048471">
    <property type="term" value="C:perinuclear region of cytoplasm"/>
    <property type="evidence" value="ECO:0007669"/>
    <property type="project" value="TreeGrafter"/>
</dbReference>
<dbReference type="InterPro" id="IPR017907">
    <property type="entry name" value="Znf_RING_CS"/>
</dbReference>
<dbReference type="PANTHER" id="PTHR22635:SF0">
    <property type="entry name" value="RING FINGER PROTEIN 207"/>
    <property type="match status" value="1"/>
</dbReference>
<organism evidence="9 10">
    <name type="scientific">Trichuris muris</name>
    <name type="common">Mouse whipworm</name>
    <dbReference type="NCBI Taxonomy" id="70415"/>
    <lineage>
        <taxon>Eukaryota</taxon>
        <taxon>Metazoa</taxon>
        <taxon>Ecdysozoa</taxon>
        <taxon>Nematoda</taxon>
        <taxon>Enoplea</taxon>
        <taxon>Dorylaimia</taxon>
        <taxon>Trichinellida</taxon>
        <taxon>Trichuridae</taxon>
        <taxon>Trichuris</taxon>
    </lineage>
</organism>
<dbReference type="SMART" id="SM00336">
    <property type="entry name" value="BBOX"/>
    <property type="match status" value="1"/>
</dbReference>
<evidence type="ECO:0000313" key="10">
    <source>
        <dbReference type="WBParaSite" id="TMUE_1000003951.1"/>
    </source>
</evidence>
<dbReference type="InterPro" id="IPR039320">
    <property type="entry name" value="RNF207"/>
</dbReference>
<accession>A0A5S6Q9F9</accession>
<evidence type="ECO:0000256" key="5">
    <source>
        <dbReference type="PROSITE-ProRule" id="PRU00024"/>
    </source>
</evidence>
<dbReference type="InterPro" id="IPR013083">
    <property type="entry name" value="Znf_RING/FYVE/PHD"/>
</dbReference>
<dbReference type="PROSITE" id="PS00518">
    <property type="entry name" value="ZF_RING_1"/>
    <property type="match status" value="1"/>
</dbReference>
<dbReference type="SUPFAM" id="SSF57850">
    <property type="entry name" value="RING/U-box"/>
    <property type="match status" value="1"/>
</dbReference>
<evidence type="ECO:0000256" key="3">
    <source>
        <dbReference type="ARBA" id="ARBA00022771"/>
    </source>
</evidence>
<dbReference type="Pfam" id="PF00643">
    <property type="entry name" value="zf-B_box"/>
    <property type="match status" value="1"/>
</dbReference>
<dbReference type="GO" id="GO:0044325">
    <property type="term" value="F:transmembrane transporter binding"/>
    <property type="evidence" value="ECO:0007669"/>
    <property type="project" value="TreeGrafter"/>
</dbReference>
<dbReference type="Pfam" id="PF03915">
    <property type="entry name" value="AIP3"/>
    <property type="match status" value="1"/>
</dbReference>
<evidence type="ECO:0000259" key="7">
    <source>
        <dbReference type="PROSITE" id="PS50089"/>
    </source>
</evidence>
<dbReference type="InterPro" id="IPR001841">
    <property type="entry name" value="Znf_RING"/>
</dbReference>
<dbReference type="GO" id="GO:0008270">
    <property type="term" value="F:zinc ion binding"/>
    <property type="evidence" value="ECO:0007669"/>
    <property type="project" value="UniProtKB-KW"/>
</dbReference>
<evidence type="ECO:0000313" key="9">
    <source>
        <dbReference type="Proteomes" id="UP000046395"/>
    </source>
</evidence>
<dbReference type="Gene3D" id="3.30.160.60">
    <property type="entry name" value="Classic Zinc Finger"/>
    <property type="match status" value="1"/>
</dbReference>
<evidence type="ECO:0000256" key="4">
    <source>
        <dbReference type="ARBA" id="ARBA00022833"/>
    </source>
</evidence>
<protein>
    <recommendedName>
        <fullName evidence="1">RING finger protein 207</fullName>
    </recommendedName>
</protein>
<proteinExistence type="predicted"/>
<dbReference type="PROSITE" id="PS50089">
    <property type="entry name" value="ZF_RING_2"/>
    <property type="match status" value="1"/>
</dbReference>
<keyword evidence="3 5" id="KW-0863">Zinc-finger</keyword>
<dbReference type="PROSITE" id="PS50119">
    <property type="entry name" value="ZF_BBOX"/>
    <property type="match status" value="1"/>
</dbReference>
<dbReference type="Gene3D" id="1.20.58.1540">
    <property type="entry name" value="Actin interacting protein 3, C-terminal domain"/>
    <property type="match status" value="1"/>
</dbReference>
<dbReference type="Gene3D" id="3.30.40.10">
    <property type="entry name" value="Zinc/RING finger domain, C3HC4 (zinc finger)"/>
    <property type="match status" value="1"/>
</dbReference>
<keyword evidence="4" id="KW-0862">Zinc</keyword>
<dbReference type="AlphaFoldDB" id="A0A5S6Q9F9"/>
<dbReference type="InterPro" id="IPR000315">
    <property type="entry name" value="Znf_B-box"/>
</dbReference>
<reference evidence="10" key="1">
    <citation type="submission" date="2019-12" db="UniProtKB">
        <authorList>
            <consortium name="WormBaseParasite"/>
        </authorList>
    </citation>
    <scope>IDENTIFICATION</scope>
</reference>
<dbReference type="InterPro" id="IPR022782">
    <property type="entry name" value="AIP3-like_C"/>
</dbReference>
<feature type="region of interest" description="Disordered" evidence="6">
    <location>
        <begin position="640"/>
        <end position="666"/>
    </location>
</feature>
<feature type="compositionally biased region" description="Basic and acidic residues" evidence="6">
    <location>
        <begin position="640"/>
        <end position="658"/>
    </location>
</feature>
<sequence>MLPVVPWAAPLLRGHILASVGVLRSGPHDREALACPGCGCPLRDALSLPCCHVFCKKCVDKTTSAAGLFRCSVCSYESHANEGCSKVCELVNLLIDSCLRGGDVCANCDQHFDAMYFCETCRQLLCTSCKFLTHQPKVFHSHSIVPASRGHVARSKLKTCERHNKEWTAFSVGTGLFACPDCVHGYSNQSNHSFVDFDTAYVKSSRLLAETVQRLKKYQTGLMDEMSELQRLHDEAYKAKASEVDSVTTLYQQLLDNLKETRDKLLNAINGRYVRTETEMEQSLKSLRALHNSAQLNQMLADFVLSLPEKREFLNYVLDLNDFIKTTLAKQTSAKLSTVAHPPVNAAAEFAKCLESSGLVSSSGGRQPQNFVLPLDFQRNKCSSRGSCSSNCSLTSGYQSVGSSSSLQSHSYGCGGDLLRRDVTSTFCEHFASIHAELLECRKHFSSIVQEALELQRDVTLRKCLTDSQKFYNVRQLGQKLKIILGAHSSRVDELQPVFQQIWEEELDRVRLQQESYKNHVNTVASLRQDLQQLITASERMVPFVDSISQAIRRIDPMRSHQDLPGPMEQLCLQIATLEPNSQVRVDAIEKQEQQRRIDIERRRHEACNVLADVKRLLKSTRDPSKLRHTDGNGIVLSVQRDRIDPKEPSSSCHRDSKGATTLVSKASHRSDTLKFFPSTASSFSPSSHDENASLESNLEMILNQERLYRIGKPKQEAKLDNPNESVNCVANFDLCVQKKDVSALVHELLCKQTIILPCSLSISNIGCSKDTNLLERDRDHRHELPTGLAEVDDHDGDDDDKDLAAAVIYAKIPPNFLSEIRPSTLQAREKMLASLKSKLSRKEKKRSPEELFTHRLTELHGILGPPNLRPLNGEASCVPAVAHFALLLRCSLHEEAFWKKYITQFQNNFYAHEHGEPMGSPLSLC</sequence>
<evidence type="ECO:0000256" key="2">
    <source>
        <dbReference type="ARBA" id="ARBA00022723"/>
    </source>
</evidence>
<evidence type="ECO:0000259" key="8">
    <source>
        <dbReference type="PROSITE" id="PS50119"/>
    </source>
</evidence>
<feature type="domain" description="B box-type" evidence="8">
    <location>
        <begin position="100"/>
        <end position="147"/>
    </location>
</feature>
<dbReference type="PANTHER" id="PTHR22635">
    <property type="entry name" value="RING FINGER PROTEIN 207"/>
    <property type="match status" value="1"/>
</dbReference>
<dbReference type="GO" id="GO:0030544">
    <property type="term" value="F:Hsp70 protein binding"/>
    <property type="evidence" value="ECO:0007669"/>
    <property type="project" value="InterPro"/>
</dbReference>